<reference evidence="3" key="1">
    <citation type="submission" date="2016-06" db="UniProtKB">
        <authorList>
            <consortium name="WormBaseParasite"/>
        </authorList>
    </citation>
    <scope>IDENTIFICATION</scope>
</reference>
<sequence>MSLVFMIRNPPAFAISRLPDVENATARGTASMKVLLRRMIKSHLCSVVVRDVAAYVNFSLPVSEYFAASFRGKVVEHFTNGICDIFLSPDNHQNIGYRVQVRADNRIDGRNIADMITRDLISCKEFHCHGDYVENQCKDTRDTERDCQLTLTTFESGQICVTTL</sequence>
<reference evidence="1 2" key="2">
    <citation type="submission" date="2018-11" db="EMBL/GenBank/DDBJ databases">
        <authorList>
            <consortium name="Pathogen Informatics"/>
        </authorList>
    </citation>
    <scope>NUCLEOTIDE SEQUENCE [LARGE SCALE GENOMIC DNA]</scope>
</reference>
<dbReference type="AlphaFoldDB" id="A0A183V389"/>
<evidence type="ECO:0000313" key="1">
    <source>
        <dbReference type="EMBL" id="VDM46530.1"/>
    </source>
</evidence>
<dbReference type="EMBL" id="UYWY01022702">
    <property type="protein sequence ID" value="VDM46530.1"/>
    <property type="molecule type" value="Genomic_DNA"/>
</dbReference>
<proteinExistence type="predicted"/>
<evidence type="ECO:0000313" key="3">
    <source>
        <dbReference type="WBParaSite" id="TCNE_0001521001-mRNA-1"/>
    </source>
</evidence>
<keyword evidence="2" id="KW-1185">Reference proteome</keyword>
<protein>
    <submittedName>
        <fullName evidence="3">ZP domain-containing protein</fullName>
    </submittedName>
</protein>
<dbReference type="WBParaSite" id="TCNE_0001521001-mRNA-1">
    <property type="protein sequence ID" value="TCNE_0001521001-mRNA-1"/>
    <property type="gene ID" value="TCNE_0001521001"/>
</dbReference>
<name>A0A183V389_TOXCA</name>
<gene>
    <name evidence="1" type="ORF">TCNE_LOCUS15209</name>
</gene>
<dbReference type="Proteomes" id="UP000050794">
    <property type="component" value="Unassembled WGS sequence"/>
</dbReference>
<accession>A0A183V389</accession>
<organism evidence="2 3">
    <name type="scientific">Toxocara canis</name>
    <name type="common">Canine roundworm</name>
    <dbReference type="NCBI Taxonomy" id="6265"/>
    <lineage>
        <taxon>Eukaryota</taxon>
        <taxon>Metazoa</taxon>
        <taxon>Ecdysozoa</taxon>
        <taxon>Nematoda</taxon>
        <taxon>Chromadorea</taxon>
        <taxon>Rhabditida</taxon>
        <taxon>Spirurina</taxon>
        <taxon>Ascaridomorpha</taxon>
        <taxon>Ascaridoidea</taxon>
        <taxon>Toxocaridae</taxon>
        <taxon>Toxocara</taxon>
    </lineage>
</organism>
<evidence type="ECO:0000313" key="2">
    <source>
        <dbReference type="Proteomes" id="UP000050794"/>
    </source>
</evidence>